<name>A0A1I4VEB5_9GAMM</name>
<evidence type="ECO:0000313" key="2">
    <source>
        <dbReference type="Proteomes" id="UP000198575"/>
    </source>
</evidence>
<dbReference type="Proteomes" id="UP000198575">
    <property type="component" value="Unassembled WGS sequence"/>
</dbReference>
<sequence length="91" mass="9981">MGSIFSFGSRKTDASMSAIDWESRYDGALSVALVGHIPVAGISGPWPDGNYALTFWSVRELEVAPSMEFHASMDTARRRVEEMAGQIALRM</sequence>
<dbReference type="AlphaFoldDB" id="A0A1I4VEB5"/>
<protein>
    <submittedName>
        <fullName evidence="1">Uncharacterized protein</fullName>
    </submittedName>
</protein>
<dbReference type="EMBL" id="FOVF01000002">
    <property type="protein sequence ID" value="SFM99505.1"/>
    <property type="molecule type" value="Genomic_DNA"/>
</dbReference>
<dbReference type="RefSeq" id="WP_092404158.1">
    <property type="nucleotide sequence ID" value="NZ_FOVF01000002.1"/>
</dbReference>
<gene>
    <name evidence="1" type="ORF">SAMN05216289_1023</name>
</gene>
<reference evidence="1 2" key="1">
    <citation type="submission" date="2016-10" db="EMBL/GenBank/DDBJ databases">
        <authorList>
            <person name="de Groot N.N."/>
        </authorList>
    </citation>
    <scope>NUCLEOTIDE SEQUENCE [LARGE SCALE GENOMIC DNA]</scope>
    <source>
        <strain evidence="1 2">CGMCC 1.7659</strain>
    </source>
</reference>
<organism evidence="1 2">
    <name type="scientific">Dokdonella immobilis</name>
    <dbReference type="NCBI Taxonomy" id="578942"/>
    <lineage>
        <taxon>Bacteria</taxon>
        <taxon>Pseudomonadati</taxon>
        <taxon>Pseudomonadota</taxon>
        <taxon>Gammaproteobacteria</taxon>
        <taxon>Lysobacterales</taxon>
        <taxon>Rhodanobacteraceae</taxon>
        <taxon>Dokdonella</taxon>
    </lineage>
</organism>
<accession>A0A1I4VEB5</accession>
<proteinExistence type="predicted"/>
<evidence type="ECO:0000313" key="1">
    <source>
        <dbReference type="EMBL" id="SFM99505.1"/>
    </source>
</evidence>
<keyword evidence="2" id="KW-1185">Reference proteome</keyword>